<dbReference type="PANTHER" id="PTHR43427">
    <property type="entry name" value="CHLORIDE CHANNEL PROTEIN CLC-E"/>
    <property type="match status" value="1"/>
</dbReference>
<comment type="caution">
    <text evidence="6">The sequence shown here is derived from an EMBL/GenBank/DDBJ whole genome shotgun (WGS) entry which is preliminary data.</text>
</comment>
<dbReference type="InterPro" id="IPR014743">
    <property type="entry name" value="Cl-channel_core"/>
</dbReference>
<comment type="subcellular location">
    <subcellularLocation>
        <location evidence="1">Membrane</location>
        <topology evidence="1">Multi-pass membrane protein</topology>
    </subcellularLocation>
</comment>
<dbReference type="EMBL" id="JAPDDR010000005">
    <property type="protein sequence ID" value="MCW1914089.1"/>
    <property type="molecule type" value="Genomic_DNA"/>
</dbReference>
<evidence type="ECO:0000256" key="4">
    <source>
        <dbReference type="ARBA" id="ARBA00023136"/>
    </source>
</evidence>
<feature type="transmembrane region" description="Helical" evidence="5">
    <location>
        <begin position="51"/>
        <end position="68"/>
    </location>
</feature>
<feature type="transmembrane region" description="Helical" evidence="5">
    <location>
        <begin position="388"/>
        <end position="408"/>
    </location>
</feature>
<keyword evidence="4 5" id="KW-0472">Membrane</keyword>
<evidence type="ECO:0000313" key="6">
    <source>
        <dbReference type="EMBL" id="MCW1914089.1"/>
    </source>
</evidence>
<accession>A0ABT3G2M7</accession>
<feature type="transmembrane region" description="Helical" evidence="5">
    <location>
        <begin position="335"/>
        <end position="368"/>
    </location>
</feature>
<feature type="transmembrane region" description="Helical" evidence="5">
    <location>
        <begin position="144"/>
        <end position="169"/>
    </location>
</feature>
<sequence length="424" mass="44146">MNTDQESIGRQVSAPKLIALTLSGSILIGVACAGFLWSLEAVTKLRFGHPWLLFLLPLAGVAVAWLYQRHGGESEGGNNLILDRIHDPGGGVPRRMAPLVLFGTLATHLCGGSAGREGTAVQMGGSIASAVGRHCRLTPVQLQALLMTGVAAGFGAVFGTPLAGAVFAVEVAVVGRPKLHALPLCLLASYVADWSCSVVGAGHTHYHIREVVAGTGSTAGLILLGKLLLASLAFGLMSRIFSHACHALSAAFKRWISLPLLRPAVGGLLVIGLFFATGTADYLGLGVWSPDPGAVSLMSFFNSGEIHPWSWWWKFVFTAVTVSSGFKGGEVTPLFFIGAALGNALAGVMGAPPGFFSAMGFVAVFAGASKTPLACTLMGIELFGMEHALPLAMACFVAFLCSGQVGIYRSQRFHSPRMSSGAPD</sequence>
<evidence type="ECO:0000256" key="5">
    <source>
        <dbReference type="SAM" id="Phobius"/>
    </source>
</evidence>
<gene>
    <name evidence="6" type="ORF">OJ996_10915</name>
</gene>
<dbReference type="PANTHER" id="PTHR43427:SF12">
    <property type="entry name" value="CHLORIDE TRANSPORTER"/>
    <property type="match status" value="1"/>
</dbReference>
<dbReference type="SUPFAM" id="SSF81340">
    <property type="entry name" value="Clc chloride channel"/>
    <property type="match status" value="1"/>
</dbReference>
<reference evidence="6" key="1">
    <citation type="submission" date="2022-10" db="EMBL/GenBank/DDBJ databases">
        <title>Luteolibacter sp. GHJ8, whole genome shotgun sequencing project.</title>
        <authorList>
            <person name="Zhao G."/>
            <person name="Shen L."/>
        </authorList>
    </citation>
    <scope>NUCLEOTIDE SEQUENCE</scope>
    <source>
        <strain evidence="6">GHJ8</strain>
    </source>
</reference>
<name>A0ABT3G2M7_9BACT</name>
<feature type="transmembrane region" description="Helical" evidence="5">
    <location>
        <begin position="309"/>
        <end position="326"/>
    </location>
</feature>
<dbReference type="Proteomes" id="UP001165653">
    <property type="component" value="Unassembled WGS sequence"/>
</dbReference>
<feature type="transmembrane region" description="Helical" evidence="5">
    <location>
        <begin position="263"/>
        <end position="289"/>
    </location>
</feature>
<keyword evidence="7" id="KW-1185">Reference proteome</keyword>
<dbReference type="RefSeq" id="WP_264513594.1">
    <property type="nucleotide sequence ID" value="NZ_JAPDDR010000005.1"/>
</dbReference>
<feature type="transmembrane region" description="Helical" evidence="5">
    <location>
        <begin position="221"/>
        <end position="242"/>
    </location>
</feature>
<dbReference type="InterPro" id="IPR001807">
    <property type="entry name" value="ClC"/>
</dbReference>
<dbReference type="InterPro" id="IPR050368">
    <property type="entry name" value="ClC-type_chloride_channel"/>
</dbReference>
<keyword evidence="3 5" id="KW-1133">Transmembrane helix</keyword>
<keyword evidence="2 5" id="KW-0812">Transmembrane</keyword>
<evidence type="ECO:0000256" key="1">
    <source>
        <dbReference type="ARBA" id="ARBA00004141"/>
    </source>
</evidence>
<evidence type="ECO:0000256" key="3">
    <source>
        <dbReference type="ARBA" id="ARBA00022989"/>
    </source>
</evidence>
<feature type="transmembrane region" description="Helical" evidence="5">
    <location>
        <begin position="181"/>
        <end position="201"/>
    </location>
</feature>
<dbReference type="Gene3D" id="1.10.3080.10">
    <property type="entry name" value="Clc chloride channel"/>
    <property type="match status" value="1"/>
</dbReference>
<proteinExistence type="predicted"/>
<dbReference type="PRINTS" id="PR00762">
    <property type="entry name" value="CLCHANNEL"/>
</dbReference>
<organism evidence="6 7">
    <name type="scientific">Luteolibacter rhizosphaerae</name>
    <dbReference type="NCBI Taxonomy" id="2989719"/>
    <lineage>
        <taxon>Bacteria</taxon>
        <taxon>Pseudomonadati</taxon>
        <taxon>Verrucomicrobiota</taxon>
        <taxon>Verrucomicrobiia</taxon>
        <taxon>Verrucomicrobiales</taxon>
        <taxon>Verrucomicrobiaceae</taxon>
        <taxon>Luteolibacter</taxon>
    </lineage>
</organism>
<feature type="transmembrane region" description="Helical" evidence="5">
    <location>
        <begin position="17"/>
        <end position="39"/>
    </location>
</feature>
<evidence type="ECO:0000256" key="2">
    <source>
        <dbReference type="ARBA" id="ARBA00022692"/>
    </source>
</evidence>
<dbReference type="Pfam" id="PF00654">
    <property type="entry name" value="Voltage_CLC"/>
    <property type="match status" value="1"/>
</dbReference>
<protein>
    <submittedName>
        <fullName evidence="6">Chloride channel protein</fullName>
    </submittedName>
</protein>
<evidence type="ECO:0000313" key="7">
    <source>
        <dbReference type="Proteomes" id="UP001165653"/>
    </source>
</evidence>